<feature type="region of interest" description="Disordered" evidence="4">
    <location>
        <begin position="290"/>
        <end position="331"/>
    </location>
</feature>
<feature type="compositionally biased region" description="Polar residues" evidence="4">
    <location>
        <begin position="388"/>
        <end position="407"/>
    </location>
</feature>
<dbReference type="EMBL" id="CCKQ01016913">
    <property type="protein sequence ID" value="CDW88807.1"/>
    <property type="molecule type" value="Genomic_DNA"/>
</dbReference>
<keyword evidence="1" id="KW-0489">Methyltransferase</keyword>
<gene>
    <name evidence="6" type="primary">Contig17734.g18853</name>
    <name evidence="6" type="ORF">STYLEM_17932</name>
</gene>
<feature type="compositionally biased region" description="Low complexity" evidence="4">
    <location>
        <begin position="291"/>
        <end position="307"/>
    </location>
</feature>
<organism evidence="6 7">
    <name type="scientific">Stylonychia lemnae</name>
    <name type="common">Ciliate</name>
    <dbReference type="NCBI Taxonomy" id="5949"/>
    <lineage>
        <taxon>Eukaryota</taxon>
        <taxon>Sar</taxon>
        <taxon>Alveolata</taxon>
        <taxon>Ciliophora</taxon>
        <taxon>Intramacronucleata</taxon>
        <taxon>Spirotrichea</taxon>
        <taxon>Stichotrichia</taxon>
        <taxon>Sporadotrichida</taxon>
        <taxon>Oxytrichidae</taxon>
        <taxon>Stylonychinae</taxon>
        <taxon>Stylonychia</taxon>
    </lineage>
</organism>
<evidence type="ECO:0000256" key="4">
    <source>
        <dbReference type="SAM" id="MobiDB-lite"/>
    </source>
</evidence>
<proteinExistence type="predicted"/>
<dbReference type="OrthoDB" id="290386at2759"/>
<dbReference type="OMA" id="DTVIICI"/>
<feature type="domain" description="Rubisco LSMT substrate-binding" evidence="5">
    <location>
        <begin position="575"/>
        <end position="673"/>
    </location>
</feature>
<keyword evidence="7" id="KW-1185">Reference proteome</keyword>
<dbReference type="Gene3D" id="3.90.1410.10">
    <property type="entry name" value="set domain protein methyltransferase, domain 1"/>
    <property type="match status" value="2"/>
</dbReference>
<sequence length="764" mass="90793">MMKQEVYYPEKVNIIIDLLTYINVEKTNQLKELPKYKNFAKWLKDNGVIYPAVDYPVAFGKHGYLIGMAAKQDIPPQKAFLFVPQKLMINEVVVRNSKISHIINKHPKIFKHHQDAEYLILIVFVWHELLKGEESFWYHYFQIINQSDLPMLWTEEEIAELQDQVMQKDILEYRAEYDNEMELVFSTFIKEGYQEFYPGLGDHEQEEHIIACYHKAYLSVVTRCFGWGLPQTSMIPFADCINHHNVDSTYELIHEEYHQDILNDESSRMGPIEYYTSSKIEGDYTDFFQTQSSQDSNQSSDQNQIEEQISEERKYQSLIRRQGWPKRTQNHMDKMFRRKQTFQLALSEFKESKTKEIWDVEYITTSDEEDNDTEEEEEESSSESETDQTQISDIKSQHSAVGQGHSKNLQKPKKKQGQPKDVVYQLIDQNQSLSKRDLQARLLKLKWWKESHKKFNQDNELYDVDEDFSWWSYYDEKVYYAMGAKFKTYYQKGDQLFNCYGLRTNRFLLINYGFCLRNNKYNSLGFKVFINYKPPVEHETPKNKKVNPETHNSDDDSDNSEEEEEIEEKATSRHQKIIRLKNDKLCEELLQYLRSNMIYTEQFRDSEHLLASSPIDAIFETHIITVAISLLANMLQNKYPTSIQHDKKLLEKVDDNYRLKIALIHRINQKEIIDNQIKLLTILNRIVNRVNQGMDLKTAYCLKVEDAGERTDADIVRNRVKLRKYLREFSHNQSVLKQQKKQKLLDEEQEQLQKQAFESQKQQE</sequence>
<dbReference type="SUPFAM" id="SSF81822">
    <property type="entry name" value="RuBisCo LSMT C-terminal, substrate-binding domain"/>
    <property type="match status" value="1"/>
</dbReference>
<dbReference type="GO" id="GO:0032259">
    <property type="term" value="P:methylation"/>
    <property type="evidence" value="ECO:0007669"/>
    <property type="project" value="UniProtKB-KW"/>
</dbReference>
<dbReference type="InterPro" id="IPR046341">
    <property type="entry name" value="SET_dom_sf"/>
</dbReference>
<reference evidence="6 7" key="1">
    <citation type="submission" date="2014-06" db="EMBL/GenBank/DDBJ databases">
        <authorList>
            <person name="Swart Estienne"/>
        </authorList>
    </citation>
    <scope>NUCLEOTIDE SEQUENCE [LARGE SCALE GENOMIC DNA]</scope>
    <source>
        <strain evidence="6 7">130c</strain>
    </source>
</reference>
<name>A0A078B669_STYLE</name>
<dbReference type="InterPro" id="IPR036464">
    <property type="entry name" value="Rubisco_LSMT_subst-bd_sf"/>
</dbReference>
<feature type="region of interest" description="Disordered" evidence="4">
    <location>
        <begin position="537"/>
        <end position="573"/>
    </location>
</feature>
<evidence type="ECO:0000256" key="3">
    <source>
        <dbReference type="ARBA" id="ARBA00022691"/>
    </source>
</evidence>
<feature type="compositionally biased region" description="Acidic residues" evidence="4">
    <location>
        <begin position="366"/>
        <end position="386"/>
    </location>
</feature>
<evidence type="ECO:0000256" key="1">
    <source>
        <dbReference type="ARBA" id="ARBA00022603"/>
    </source>
</evidence>
<evidence type="ECO:0000313" key="6">
    <source>
        <dbReference type="EMBL" id="CDW88807.1"/>
    </source>
</evidence>
<feature type="compositionally biased region" description="Acidic residues" evidence="4">
    <location>
        <begin position="555"/>
        <end position="567"/>
    </location>
</feature>
<dbReference type="SUPFAM" id="SSF82199">
    <property type="entry name" value="SET domain"/>
    <property type="match status" value="2"/>
</dbReference>
<keyword evidence="2" id="KW-0808">Transferase</keyword>
<evidence type="ECO:0000259" key="5">
    <source>
        <dbReference type="Pfam" id="PF09273"/>
    </source>
</evidence>
<dbReference type="PANTHER" id="PTHR13271">
    <property type="entry name" value="UNCHARACTERIZED PUTATIVE METHYLTRANSFERASE"/>
    <property type="match status" value="1"/>
</dbReference>
<dbReference type="InterPro" id="IPR015353">
    <property type="entry name" value="Rubisco_LSMT_subst-bd"/>
</dbReference>
<feature type="compositionally biased region" description="Basic residues" evidence="4">
    <location>
        <begin position="408"/>
        <end position="417"/>
    </location>
</feature>
<dbReference type="Proteomes" id="UP000039865">
    <property type="component" value="Unassembled WGS sequence"/>
</dbReference>
<feature type="compositionally biased region" description="Basic and acidic residues" evidence="4">
    <location>
        <begin position="537"/>
        <end position="554"/>
    </location>
</feature>
<feature type="region of interest" description="Disordered" evidence="4">
    <location>
        <begin position="360"/>
        <end position="419"/>
    </location>
</feature>
<dbReference type="InParanoid" id="A0A078B669"/>
<evidence type="ECO:0000256" key="2">
    <source>
        <dbReference type="ARBA" id="ARBA00022679"/>
    </source>
</evidence>
<dbReference type="GO" id="GO:0016279">
    <property type="term" value="F:protein-lysine N-methyltransferase activity"/>
    <property type="evidence" value="ECO:0007669"/>
    <property type="project" value="TreeGrafter"/>
</dbReference>
<dbReference type="InterPro" id="IPR050600">
    <property type="entry name" value="SETD3_SETD6_MTase"/>
</dbReference>
<dbReference type="Pfam" id="PF09273">
    <property type="entry name" value="Rubis-subs-bind"/>
    <property type="match status" value="1"/>
</dbReference>
<protein>
    <submittedName>
        <fullName evidence="6">Set domain protein</fullName>
    </submittedName>
</protein>
<dbReference type="AlphaFoldDB" id="A0A078B669"/>
<dbReference type="CDD" id="cd10527">
    <property type="entry name" value="SET_LSMT"/>
    <property type="match status" value="1"/>
</dbReference>
<accession>A0A078B669</accession>
<evidence type="ECO:0000313" key="7">
    <source>
        <dbReference type="Proteomes" id="UP000039865"/>
    </source>
</evidence>
<dbReference type="Gene3D" id="3.90.1420.10">
    <property type="entry name" value="Rubisco LSMT, substrate-binding domain"/>
    <property type="match status" value="1"/>
</dbReference>
<keyword evidence="3" id="KW-0949">S-adenosyl-L-methionine</keyword>
<dbReference type="PANTHER" id="PTHR13271:SF153">
    <property type="entry name" value="SET DOMAIN-CONTAINING PROTEIN"/>
    <property type="match status" value="1"/>
</dbReference>